<dbReference type="KEGG" id="mcos:GM418_02210"/>
<gene>
    <name evidence="3" type="ORF">GM418_02210</name>
</gene>
<dbReference type="Proteomes" id="UP000428260">
    <property type="component" value="Chromosome"/>
</dbReference>
<dbReference type="CDD" id="cd01141">
    <property type="entry name" value="TroA_d"/>
    <property type="match status" value="1"/>
</dbReference>
<dbReference type="PROSITE" id="PS51257">
    <property type="entry name" value="PROKAR_LIPOPROTEIN"/>
    <property type="match status" value="1"/>
</dbReference>
<evidence type="ECO:0000256" key="1">
    <source>
        <dbReference type="SAM" id="SignalP"/>
    </source>
</evidence>
<name>A0A6I6JQX4_9BACT</name>
<protein>
    <submittedName>
        <fullName evidence="3">ABC transporter substrate-binding protein</fullName>
    </submittedName>
</protein>
<reference evidence="3 4" key="1">
    <citation type="submission" date="2019-11" db="EMBL/GenBank/DDBJ databases">
        <authorList>
            <person name="Zheng R.K."/>
            <person name="Sun C.M."/>
        </authorList>
    </citation>
    <scope>NUCLEOTIDE SEQUENCE [LARGE SCALE GENOMIC DNA]</scope>
    <source>
        <strain evidence="3 4">WC007</strain>
    </source>
</reference>
<evidence type="ECO:0000259" key="2">
    <source>
        <dbReference type="PROSITE" id="PS50983"/>
    </source>
</evidence>
<dbReference type="Gene3D" id="3.40.50.1980">
    <property type="entry name" value="Nitrogenase molybdenum iron protein domain"/>
    <property type="match status" value="2"/>
</dbReference>
<feature type="chain" id="PRO_5026257556" evidence="1">
    <location>
        <begin position="21"/>
        <end position="374"/>
    </location>
</feature>
<dbReference type="PANTHER" id="PTHR30535:SF34">
    <property type="entry name" value="MOLYBDATE-BINDING PROTEIN MOLA"/>
    <property type="match status" value="1"/>
</dbReference>
<dbReference type="InterPro" id="IPR050902">
    <property type="entry name" value="ABC_Transporter_SBP"/>
</dbReference>
<feature type="domain" description="Fe/B12 periplasmic-binding" evidence="2">
    <location>
        <begin position="89"/>
        <end position="362"/>
    </location>
</feature>
<evidence type="ECO:0000313" key="3">
    <source>
        <dbReference type="EMBL" id="QGY42507.1"/>
    </source>
</evidence>
<dbReference type="RefSeq" id="WP_158862712.1">
    <property type="nucleotide sequence ID" value="NZ_CP046401.1"/>
</dbReference>
<dbReference type="GO" id="GO:0071281">
    <property type="term" value="P:cellular response to iron ion"/>
    <property type="evidence" value="ECO:0007669"/>
    <property type="project" value="TreeGrafter"/>
</dbReference>
<dbReference type="AlphaFoldDB" id="A0A6I6JQX4"/>
<keyword evidence="1" id="KW-0732">Signal</keyword>
<dbReference type="PANTHER" id="PTHR30535">
    <property type="entry name" value="VITAMIN B12-BINDING PROTEIN"/>
    <property type="match status" value="1"/>
</dbReference>
<dbReference type="SUPFAM" id="SSF53807">
    <property type="entry name" value="Helical backbone' metal receptor"/>
    <property type="match status" value="1"/>
</dbReference>
<dbReference type="Pfam" id="PF01497">
    <property type="entry name" value="Peripla_BP_2"/>
    <property type="match status" value="1"/>
</dbReference>
<proteinExistence type="predicted"/>
<feature type="signal peptide" evidence="1">
    <location>
        <begin position="1"/>
        <end position="20"/>
    </location>
</feature>
<accession>A0A6I6JQX4</accession>
<organism evidence="3 4">
    <name type="scientific">Maribellus comscasis</name>
    <dbReference type="NCBI Taxonomy" id="2681766"/>
    <lineage>
        <taxon>Bacteria</taxon>
        <taxon>Pseudomonadati</taxon>
        <taxon>Bacteroidota</taxon>
        <taxon>Bacteroidia</taxon>
        <taxon>Marinilabiliales</taxon>
        <taxon>Prolixibacteraceae</taxon>
        <taxon>Maribellus</taxon>
    </lineage>
</organism>
<keyword evidence="4" id="KW-1185">Reference proteome</keyword>
<evidence type="ECO:0000313" key="4">
    <source>
        <dbReference type="Proteomes" id="UP000428260"/>
    </source>
</evidence>
<dbReference type="InterPro" id="IPR002491">
    <property type="entry name" value="ABC_transptr_periplasmic_BD"/>
</dbReference>
<dbReference type="PROSITE" id="PS50983">
    <property type="entry name" value="FE_B12_PBP"/>
    <property type="match status" value="1"/>
</dbReference>
<sequence length="374" mass="42263">MQRFSIFILFILFLSSCVNDKTAQHNEVSSNEFAGGFSIGENSGIVKLSVFNPWEKAQNVKVEYFLVPKEISVPDSLQNKNIIRTPIQRIICMSTSHLGFIEVLSENNSVVGISGANYVSNPQILQYVESGKVVDVGYGQNLNYEMILNQHPDVVMLYGVGSEVTTHVKKLEELGIPVIMNAEYLEETPLGKVEWIKFVGALYQKENEAQQFFTQIKEDYLSLKEKVKDKQNKPKVLVGSPYKDSWWIPGGDSYLANMIKDAGGDYIGKDNDSHESYVISFENALTYGNEVDVWINMGLLSSRKDIIATDQRFKNFGVLKSGRLFNNNNKMSENGGNDFWESGTVYPNLILRDLISVFYPGTINEDLVYYKEVE</sequence>
<dbReference type="EMBL" id="CP046401">
    <property type="protein sequence ID" value="QGY42507.1"/>
    <property type="molecule type" value="Genomic_DNA"/>
</dbReference>